<dbReference type="RefSeq" id="XP_017892755.1">
    <property type="nucleotide sequence ID" value="XM_018037266.2"/>
</dbReference>
<dbReference type="Proteomes" id="UP000694925">
    <property type="component" value="Unplaced"/>
</dbReference>
<evidence type="ECO:0000313" key="1">
    <source>
        <dbReference type="Proteomes" id="UP000694925"/>
    </source>
</evidence>
<sequence>MSLIIAIFSWNEAQRALKYYISSISSNNLELRISENQWQKLIKRVKKYGSGKCKNYMNRLILQQVKISENASDKSPTTLNTLIGGLECCWALILKSDVQIMGVKSIEIL</sequence>
<evidence type="ECO:0000313" key="2">
    <source>
        <dbReference type="RefSeq" id="XP_017892755.1"/>
    </source>
</evidence>
<organism evidence="1 2">
    <name type="scientific">Ceratina calcarata</name>
    <dbReference type="NCBI Taxonomy" id="156304"/>
    <lineage>
        <taxon>Eukaryota</taxon>
        <taxon>Metazoa</taxon>
        <taxon>Ecdysozoa</taxon>
        <taxon>Arthropoda</taxon>
        <taxon>Hexapoda</taxon>
        <taxon>Insecta</taxon>
        <taxon>Pterygota</taxon>
        <taxon>Neoptera</taxon>
        <taxon>Endopterygota</taxon>
        <taxon>Hymenoptera</taxon>
        <taxon>Apocrita</taxon>
        <taxon>Aculeata</taxon>
        <taxon>Apoidea</taxon>
        <taxon>Anthophila</taxon>
        <taxon>Apidae</taxon>
        <taxon>Ceratina</taxon>
        <taxon>Zadontomerus</taxon>
    </lineage>
</organism>
<reference evidence="2" key="1">
    <citation type="submission" date="2025-08" db="UniProtKB">
        <authorList>
            <consortium name="RefSeq"/>
        </authorList>
    </citation>
    <scope>IDENTIFICATION</scope>
    <source>
        <tissue evidence="2">Whole body</tissue>
    </source>
</reference>
<gene>
    <name evidence="2" type="primary">LOC108632592</name>
</gene>
<proteinExistence type="predicted"/>
<protein>
    <submittedName>
        <fullName evidence="2">Uncharacterized protein LOC108632592</fullName>
    </submittedName>
</protein>
<dbReference type="GeneID" id="108632592"/>
<keyword evidence="1" id="KW-1185">Reference proteome</keyword>
<accession>A0AAJ7JGN5</accession>
<dbReference type="AlphaFoldDB" id="A0AAJ7JGN5"/>
<name>A0AAJ7JGN5_9HYME</name>
<dbReference type="KEGG" id="ccal:108632592"/>